<organism evidence="11 12">
    <name type="scientific">Eremothecium sinecaudum</name>
    <dbReference type="NCBI Taxonomy" id="45286"/>
    <lineage>
        <taxon>Eukaryota</taxon>
        <taxon>Fungi</taxon>
        <taxon>Dikarya</taxon>
        <taxon>Ascomycota</taxon>
        <taxon>Saccharomycotina</taxon>
        <taxon>Saccharomycetes</taxon>
        <taxon>Saccharomycetales</taxon>
        <taxon>Saccharomycetaceae</taxon>
        <taxon>Eremothecium</taxon>
    </lineage>
</organism>
<dbReference type="InterPro" id="IPR033122">
    <property type="entry name" value="LETM1-like_RBD"/>
</dbReference>
<feature type="compositionally biased region" description="Basic and acidic residues" evidence="8">
    <location>
        <begin position="422"/>
        <end position="462"/>
    </location>
</feature>
<dbReference type="GO" id="GO:0043022">
    <property type="term" value="F:ribosome binding"/>
    <property type="evidence" value="ECO:0007669"/>
    <property type="project" value="InterPro"/>
</dbReference>
<dbReference type="OrthoDB" id="275278at2759"/>
<evidence type="ECO:0000313" key="12">
    <source>
        <dbReference type="Proteomes" id="UP000243052"/>
    </source>
</evidence>
<dbReference type="PANTHER" id="PTHR14009:SF1">
    <property type="entry name" value="MITOCHONDRIAL PROTON_CALCIUM EXCHANGER PROTEIN"/>
    <property type="match status" value="1"/>
</dbReference>
<accession>A0A0X8HUY1</accession>
<dbReference type="STRING" id="45286.A0A0X8HUY1"/>
<gene>
    <name evidence="11" type="ORF">AW171_hschr63923</name>
</gene>
<dbReference type="InterPro" id="IPR044202">
    <property type="entry name" value="LETM1/MDM38-like"/>
</dbReference>
<feature type="compositionally biased region" description="Acidic residues" evidence="8">
    <location>
        <begin position="488"/>
        <end position="498"/>
    </location>
</feature>
<evidence type="ECO:0000256" key="4">
    <source>
        <dbReference type="ARBA" id="ARBA00022989"/>
    </source>
</evidence>
<keyword evidence="6 9" id="KW-0472">Membrane</keyword>
<feature type="compositionally biased region" description="Basic and acidic residues" evidence="8">
    <location>
        <begin position="472"/>
        <end position="487"/>
    </location>
</feature>
<name>A0A0X8HUY1_9SACH</name>
<dbReference type="RefSeq" id="XP_017988923.1">
    <property type="nucleotide sequence ID" value="XM_018133434.1"/>
</dbReference>
<evidence type="ECO:0000256" key="3">
    <source>
        <dbReference type="ARBA" id="ARBA00022792"/>
    </source>
</evidence>
<keyword evidence="12" id="KW-1185">Reference proteome</keyword>
<dbReference type="EMBL" id="CP014246">
    <property type="protein sequence ID" value="AMD21927.1"/>
    <property type="molecule type" value="Genomic_DNA"/>
</dbReference>
<feature type="domain" description="Letm1 RBD" evidence="10">
    <location>
        <begin position="182"/>
        <end position="409"/>
    </location>
</feature>
<keyword evidence="3" id="KW-0999">Mitochondrion inner membrane</keyword>
<dbReference type="AlphaFoldDB" id="A0A0X8HUY1"/>
<feature type="transmembrane region" description="Helical" evidence="9">
    <location>
        <begin position="142"/>
        <end position="165"/>
    </location>
</feature>
<evidence type="ECO:0000256" key="1">
    <source>
        <dbReference type="ARBA" id="ARBA00004434"/>
    </source>
</evidence>
<dbReference type="PANTHER" id="PTHR14009">
    <property type="entry name" value="LEUCINE ZIPPER-EF-HAND CONTAINING TRANSMEMBRANE PROTEIN"/>
    <property type="match status" value="1"/>
</dbReference>
<dbReference type="GO" id="GO:0030003">
    <property type="term" value="P:intracellular monoatomic cation homeostasis"/>
    <property type="evidence" value="ECO:0007669"/>
    <property type="project" value="TreeGrafter"/>
</dbReference>
<keyword evidence="2 9" id="KW-0812">Transmembrane</keyword>
<feature type="compositionally biased region" description="Basic and acidic residues" evidence="8">
    <location>
        <begin position="542"/>
        <end position="563"/>
    </location>
</feature>
<proteinExistence type="predicted"/>
<feature type="region of interest" description="Disordered" evidence="8">
    <location>
        <begin position="516"/>
        <end position="563"/>
    </location>
</feature>
<evidence type="ECO:0000259" key="10">
    <source>
        <dbReference type="PROSITE" id="PS51758"/>
    </source>
</evidence>
<evidence type="ECO:0000256" key="7">
    <source>
        <dbReference type="PROSITE-ProRule" id="PRU01094"/>
    </source>
</evidence>
<feature type="region of interest" description="Disordered" evidence="8">
    <location>
        <begin position="422"/>
        <end position="503"/>
    </location>
</feature>
<keyword evidence="4 9" id="KW-1133">Transmembrane helix</keyword>
<comment type="subcellular location">
    <subcellularLocation>
        <location evidence="1">Mitochondrion inner membrane</location>
        <topology evidence="1">Single-pass membrane protein</topology>
    </subcellularLocation>
</comment>
<protein>
    <submittedName>
        <fullName evidence="11">HFR072Wp</fullName>
    </submittedName>
</protein>
<sequence length="563" mass="64458">MSLNPRYSGLLRLLLLKGANVGTRPHYYAKIGHYNFGNVRNFALSSMTIRRSYSDYKRPGHFIEQDKEELKDEKPPVIPVPAKKSKEALWAKIKHEVKHYVNGTKLLGYELKISMKLLIKFAKGYELSRREKIQLKRTMGDIFRLVPFSAFIIIPFAELLLPVALKLFPNMLPSTYESGKDKQKKVQLLADTRQKTSDLLHETLEESSLISYNTLESSEKKKKFLAFFKKLNSPKDGAVSVFTHDEIASVTRMFKNDSVLDNLSRPQLVAMAKYMSLRPFGTDAMLRYQIRRSLKTIMDDDKVLDYEGVESLTTEELYQAAILRGMKTFGVPKQQLIDYMNVWLNMRLRQRIPSVLMILSSAYTYGGMIDGSASKQNPQAVVGLGDKRHKDLMDFYFDAILQVLGSIPDPVYNVAKLEVSSSKEQKDSLKDEAANKVVEEQKETPQEKAKEEPVLKAPEVKTKMQPSSVDTETSHGKIEPKPEKQTEREEEEIQATDDNELKLKVLKEQEELIRKEEEEAKLRAPNTVVDDNISLEEDEPEDSKSNKEPPKEKEITKEKEKAK</sequence>
<evidence type="ECO:0000256" key="6">
    <source>
        <dbReference type="ARBA" id="ARBA00023136"/>
    </source>
</evidence>
<dbReference type="Proteomes" id="UP000243052">
    <property type="component" value="Chromosome vi"/>
</dbReference>
<evidence type="ECO:0000256" key="5">
    <source>
        <dbReference type="ARBA" id="ARBA00023128"/>
    </source>
</evidence>
<evidence type="ECO:0000313" key="11">
    <source>
        <dbReference type="EMBL" id="AMD21927.1"/>
    </source>
</evidence>
<dbReference type="PROSITE" id="PS51758">
    <property type="entry name" value="LETM1_RBD"/>
    <property type="match status" value="1"/>
</dbReference>
<reference evidence="11 12" key="1">
    <citation type="submission" date="2016-01" db="EMBL/GenBank/DDBJ databases">
        <title>Genome sequence of the yeast Holleya sinecauda.</title>
        <authorList>
            <person name="Dietrich F.S."/>
        </authorList>
    </citation>
    <scope>NUCLEOTIDE SEQUENCE [LARGE SCALE GENOMIC DNA]</scope>
    <source>
        <strain evidence="11 12">ATCC 58844</strain>
    </source>
</reference>
<dbReference type="GeneID" id="28725248"/>
<evidence type="ECO:0000256" key="2">
    <source>
        <dbReference type="ARBA" id="ARBA00022692"/>
    </source>
</evidence>
<evidence type="ECO:0000256" key="8">
    <source>
        <dbReference type="SAM" id="MobiDB-lite"/>
    </source>
</evidence>
<dbReference type="Pfam" id="PF07766">
    <property type="entry name" value="LETM1_RBD"/>
    <property type="match status" value="1"/>
</dbReference>
<evidence type="ECO:0000256" key="9">
    <source>
        <dbReference type="SAM" id="Phobius"/>
    </source>
</evidence>
<keyword evidence="5 7" id="KW-0496">Mitochondrion</keyword>
<dbReference type="GO" id="GO:0005743">
    <property type="term" value="C:mitochondrial inner membrane"/>
    <property type="evidence" value="ECO:0007669"/>
    <property type="project" value="UniProtKB-SubCell"/>
</dbReference>